<evidence type="ECO:0000313" key="10">
    <source>
        <dbReference type="Proteomes" id="UP001595767"/>
    </source>
</evidence>
<evidence type="ECO:0000256" key="1">
    <source>
        <dbReference type="ARBA" id="ARBA00001942"/>
    </source>
</evidence>
<dbReference type="RefSeq" id="WP_378548517.1">
    <property type="nucleotide sequence ID" value="NZ_JBHSBA010000003.1"/>
</dbReference>
<dbReference type="Gene3D" id="3.40.228.10">
    <property type="entry name" value="Dimethylsulfoxide Reductase, domain 2"/>
    <property type="match status" value="1"/>
</dbReference>
<proteinExistence type="inferred from homology"/>
<comment type="cofactor">
    <cofactor evidence="1">
        <name>Mo-bis(molybdopterin guanine dinucleotide)</name>
        <dbReference type="ChEBI" id="CHEBI:60539"/>
    </cofactor>
</comment>
<organism evidence="9 10">
    <name type="scientific">Nocardia rhizosphaerae</name>
    <dbReference type="NCBI Taxonomy" id="1691571"/>
    <lineage>
        <taxon>Bacteria</taxon>
        <taxon>Bacillati</taxon>
        <taxon>Actinomycetota</taxon>
        <taxon>Actinomycetes</taxon>
        <taxon>Mycobacteriales</taxon>
        <taxon>Nocardiaceae</taxon>
        <taxon>Nocardia</taxon>
    </lineage>
</organism>
<evidence type="ECO:0000256" key="6">
    <source>
        <dbReference type="ARBA" id="ARBA00023004"/>
    </source>
</evidence>
<keyword evidence="4" id="KW-0479">Metal-binding</keyword>
<accession>A0ABV8L1A0</accession>
<name>A0ABV8L1A0_9NOCA</name>
<keyword evidence="6" id="KW-0408">Iron</keyword>
<keyword evidence="7" id="KW-0411">Iron-sulfur</keyword>
<sequence length="656" mass="70952">MDRVKVLGACPLDCPDACSWVVSVEDGVATGLRGNKDHPVTRGALCVKVNRYLEQVGAPDRLRYPLRRVGPKGSGRFERISWDDALDEIATRLTGIIDEFGGEAIWPFHGTGSLGYLQGMEGFPGRRLFNVLGASHHVPTICSVAGSAGLGYTLGTAGGMDPEDLAHAKLILLWGTNPLTSGHHLWKFVQDSGAYLVSIDPVRTRTSERCDEHIAPLPGTDAALALGLLHVIVGLGAQDDEYIAEHTVGWPEFRDRIMEFTPERTATITGVPRERITALGERIARTRPTAIRASQGMQRHAGGGMALRVLACLPGVTGDWAIRGGGLHYSTSGHFRLDVAALTRDDLLPHPVRTLTMTRLGETLLDTENPPVKALFVIAANPVGSNPDQRRVIEGLSRDDLFTVVLEHFGTDTVDYADIVLPATMQPEHLDVIAGYGHLYLVWNEPAVRPQGECLSTTETFRRLARRLGLTDPALFDSDEDLARQLLRGYDLDRLRAEGFLKIPPGRVPADKLHFVSARAELDGHDPLPGYTPPADHGDGLILISAASHYFLNTTFGANPELRRRAGESTITLHPADAAARGITDGAPVEVSNARGSFEAVAEVSEQVRPGVAATTKGRWAKFTGGATVNATIAERDADYAGGAVFHDNRVQVRTR</sequence>
<dbReference type="Proteomes" id="UP001595767">
    <property type="component" value="Unassembled WGS sequence"/>
</dbReference>
<gene>
    <name evidence="9" type="ORF">ACFOW8_05715</name>
</gene>
<keyword evidence="10" id="KW-1185">Reference proteome</keyword>
<dbReference type="InterPro" id="IPR006656">
    <property type="entry name" value="Mopterin_OxRdtase"/>
</dbReference>
<dbReference type="InterPro" id="IPR006655">
    <property type="entry name" value="Mopterin_OxRdtase_prok_CS"/>
</dbReference>
<evidence type="ECO:0000256" key="4">
    <source>
        <dbReference type="ARBA" id="ARBA00022723"/>
    </source>
</evidence>
<protein>
    <submittedName>
        <fullName evidence="9">Molybdopterin-dependent oxidoreductase</fullName>
    </submittedName>
</protein>
<dbReference type="InterPro" id="IPR006657">
    <property type="entry name" value="MoPterin_dinucl-bd_dom"/>
</dbReference>
<dbReference type="Pfam" id="PF04879">
    <property type="entry name" value="Molybdop_Fe4S4"/>
    <property type="match status" value="1"/>
</dbReference>
<dbReference type="SMART" id="SM00926">
    <property type="entry name" value="Molybdop_Fe4S4"/>
    <property type="match status" value="1"/>
</dbReference>
<evidence type="ECO:0000256" key="5">
    <source>
        <dbReference type="ARBA" id="ARBA00023002"/>
    </source>
</evidence>
<dbReference type="Gene3D" id="3.30.2070.10">
    <property type="entry name" value="Formate dehydrogenase/DMSO reductase"/>
    <property type="match status" value="1"/>
</dbReference>
<dbReference type="InterPro" id="IPR009010">
    <property type="entry name" value="Asp_de-COase-like_dom_sf"/>
</dbReference>
<dbReference type="PROSITE" id="PS00932">
    <property type="entry name" value="MOLYBDOPTERIN_PROK_3"/>
    <property type="match status" value="1"/>
</dbReference>
<evidence type="ECO:0000259" key="8">
    <source>
        <dbReference type="PROSITE" id="PS51669"/>
    </source>
</evidence>
<evidence type="ECO:0000256" key="7">
    <source>
        <dbReference type="ARBA" id="ARBA00023014"/>
    </source>
</evidence>
<dbReference type="PANTHER" id="PTHR43742:SF6">
    <property type="entry name" value="OXIDOREDUCTASE YYAE-RELATED"/>
    <property type="match status" value="1"/>
</dbReference>
<dbReference type="Pfam" id="PF00384">
    <property type="entry name" value="Molybdopterin"/>
    <property type="match status" value="1"/>
</dbReference>
<dbReference type="Gene3D" id="2.20.25.90">
    <property type="entry name" value="ADC-like domains"/>
    <property type="match status" value="1"/>
</dbReference>
<feature type="domain" description="4Fe-4S Mo/W bis-MGD-type" evidence="8">
    <location>
        <begin position="3"/>
        <end position="60"/>
    </location>
</feature>
<dbReference type="Gene3D" id="3.40.50.740">
    <property type="match status" value="1"/>
</dbReference>
<dbReference type="SUPFAM" id="SSF53706">
    <property type="entry name" value="Formate dehydrogenase/DMSO reductase, domains 1-3"/>
    <property type="match status" value="1"/>
</dbReference>
<dbReference type="CDD" id="cd02766">
    <property type="entry name" value="MopB_3"/>
    <property type="match status" value="1"/>
</dbReference>
<dbReference type="SUPFAM" id="SSF50692">
    <property type="entry name" value="ADC-like"/>
    <property type="match status" value="1"/>
</dbReference>
<evidence type="ECO:0000256" key="3">
    <source>
        <dbReference type="ARBA" id="ARBA00022505"/>
    </source>
</evidence>
<keyword evidence="5" id="KW-0560">Oxidoreductase</keyword>
<keyword evidence="3" id="KW-0500">Molybdenum</keyword>
<dbReference type="Pfam" id="PF01568">
    <property type="entry name" value="Molydop_binding"/>
    <property type="match status" value="1"/>
</dbReference>
<dbReference type="Gene3D" id="2.40.40.20">
    <property type="match status" value="1"/>
</dbReference>
<dbReference type="InterPro" id="IPR006963">
    <property type="entry name" value="Mopterin_OxRdtase_4Fe-4S_dom"/>
</dbReference>
<dbReference type="InterPro" id="IPR050612">
    <property type="entry name" value="Prok_Mopterin_Oxidored"/>
</dbReference>
<comment type="similarity">
    <text evidence="2">Belongs to the prokaryotic molybdopterin-containing oxidoreductase family.</text>
</comment>
<dbReference type="PROSITE" id="PS51669">
    <property type="entry name" value="4FE4S_MOW_BIS_MGD"/>
    <property type="match status" value="1"/>
</dbReference>
<dbReference type="PANTHER" id="PTHR43742">
    <property type="entry name" value="TRIMETHYLAMINE-N-OXIDE REDUCTASE"/>
    <property type="match status" value="1"/>
</dbReference>
<reference evidence="10" key="1">
    <citation type="journal article" date="2019" name="Int. J. Syst. Evol. Microbiol.">
        <title>The Global Catalogue of Microorganisms (GCM) 10K type strain sequencing project: providing services to taxonomists for standard genome sequencing and annotation.</title>
        <authorList>
            <consortium name="The Broad Institute Genomics Platform"/>
            <consortium name="The Broad Institute Genome Sequencing Center for Infectious Disease"/>
            <person name="Wu L."/>
            <person name="Ma J."/>
        </authorList>
    </citation>
    <scope>NUCLEOTIDE SEQUENCE [LARGE SCALE GENOMIC DNA]</scope>
    <source>
        <strain evidence="10">CGMCC 4.7204</strain>
    </source>
</reference>
<evidence type="ECO:0000256" key="2">
    <source>
        <dbReference type="ARBA" id="ARBA00010312"/>
    </source>
</evidence>
<dbReference type="EMBL" id="JBHSBA010000003">
    <property type="protein sequence ID" value="MFC4124420.1"/>
    <property type="molecule type" value="Genomic_DNA"/>
</dbReference>
<comment type="caution">
    <text evidence="9">The sequence shown here is derived from an EMBL/GenBank/DDBJ whole genome shotgun (WGS) entry which is preliminary data.</text>
</comment>
<evidence type="ECO:0000313" key="9">
    <source>
        <dbReference type="EMBL" id="MFC4124420.1"/>
    </source>
</evidence>